<reference evidence="5" key="2">
    <citation type="submission" date="2020-09" db="EMBL/GenBank/DDBJ databases">
        <authorList>
            <person name="Luo X."/>
        </authorList>
    </citation>
    <scope>NUCLEOTIDE SEQUENCE</scope>
    <source>
        <strain evidence="5">TRM S81-3</strain>
    </source>
</reference>
<dbReference type="GO" id="GO:0030247">
    <property type="term" value="F:polysaccharide binding"/>
    <property type="evidence" value="ECO:0007669"/>
    <property type="project" value="UniProtKB-UniRule"/>
</dbReference>
<evidence type="ECO:0000259" key="4">
    <source>
        <dbReference type="PROSITE" id="PS51173"/>
    </source>
</evidence>
<dbReference type="Proteomes" id="UP000621210">
    <property type="component" value="Unassembled WGS sequence"/>
</dbReference>
<dbReference type="Gene3D" id="2.60.40.290">
    <property type="match status" value="1"/>
</dbReference>
<evidence type="ECO:0000256" key="1">
    <source>
        <dbReference type="ARBA" id="ARBA00022729"/>
    </source>
</evidence>
<evidence type="ECO:0000256" key="3">
    <source>
        <dbReference type="SAM" id="MobiDB-lite"/>
    </source>
</evidence>
<dbReference type="SMART" id="SM00637">
    <property type="entry name" value="CBD_II"/>
    <property type="match status" value="1"/>
</dbReference>
<feature type="compositionally biased region" description="Low complexity" evidence="3">
    <location>
        <begin position="370"/>
        <end position="384"/>
    </location>
</feature>
<proteinExistence type="predicted"/>
<dbReference type="AlphaFoldDB" id="A0A926LC29"/>
<dbReference type="InterPro" id="IPR001919">
    <property type="entry name" value="CBD2"/>
</dbReference>
<dbReference type="GO" id="GO:0004553">
    <property type="term" value="F:hydrolase activity, hydrolyzing O-glycosyl compounds"/>
    <property type="evidence" value="ECO:0007669"/>
    <property type="project" value="InterPro"/>
</dbReference>
<feature type="compositionally biased region" description="Low complexity" evidence="3">
    <location>
        <begin position="318"/>
        <end position="331"/>
    </location>
</feature>
<evidence type="ECO:0000256" key="2">
    <source>
        <dbReference type="ARBA" id="ARBA00023326"/>
    </source>
</evidence>
<dbReference type="GO" id="GO:0000272">
    <property type="term" value="P:polysaccharide catabolic process"/>
    <property type="evidence" value="ECO:0007669"/>
    <property type="project" value="UniProtKB-KW"/>
</dbReference>
<evidence type="ECO:0000313" key="6">
    <source>
        <dbReference type="Proteomes" id="UP000621210"/>
    </source>
</evidence>
<dbReference type="EMBL" id="JACVQF010000236">
    <property type="protein sequence ID" value="MBD0424774.1"/>
    <property type="molecule type" value="Genomic_DNA"/>
</dbReference>
<keyword evidence="6" id="KW-1185">Reference proteome</keyword>
<dbReference type="PROSITE" id="PS51173">
    <property type="entry name" value="CBM2"/>
    <property type="match status" value="1"/>
</dbReference>
<keyword evidence="1" id="KW-0732">Signal</keyword>
<dbReference type="InterPro" id="IPR012291">
    <property type="entry name" value="CBM2_carb-bd_dom_sf"/>
</dbReference>
<dbReference type="Pfam" id="PF00553">
    <property type="entry name" value="CBM_2"/>
    <property type="match status" value="1"/>
</dbReference>
<keyword evidence="2" id="KW-0624">Polysaccharide degradation</keyword>
<evidence type="ECO:0000313" key="5">
    <source>
        <dbReference type="EMBL" id="MBD0424774.1"/>
    </source>
</evidence>
<keyword evidence="2" id="KW-0119">Carbohydrate metabolism</keyword>
<dbReference type="SUPFAM" id="SSF49384">
    <property type="entry name" value="Carbohydrate-binding domain"/>
    <property type="match status" value="1"/>
</dbReference>
<feature type="compositionally biased region" description="Polar residues" evidence="3">
    <location>
        <begin position="345"/>
        <end position="355"/>
    </location>
</feature>
<name>A0A926LC29_9ACTN</name>
<protein>
    <submittedName>
        <fullName evidence="5">Cellulose binding domain-containing protein</fullName>
    </submittedName>
</protein>
<reference evidence="5" key="1">
    <citation type="submission" date="2020-09" db="EMBL/GenBank/DDBJ databases">
        <title>Streptomyces grisecoloratus sp. nov., isolated from cotton soil.</title>
        <authorList>
            <person name="Xing L."/>
        </authorList>
    </citation>
    <scope>NUCLEOTIDE SEQUENCE</scope>
    <source>
        <strain evidence="5">TRM S81-3</strain>
    </source>
</reference>
<comment type="caution">
    <text evidence="5">The sequence shown here is derived from an EMBL/GenBank/DDBJ whole genome shotgun (WGS) entry which is preliminary data.</text>
</comment>
<accession>A0A926LC29</accession>
<dbReference type="RefSeq" id="WP_188185667.1">
    <property type="nucleotide sequence ID" value="NZ_JACVQF010000236.1"/>
</dbReference>
<dbReference type="InterPro" id="IPR008965">
    <property type="entry name" value="CBM2/CBM3_carb-bd_dom_sf"/>
</dbReference>
<sequence length="529" mass="54380">MPDLPSPEDAAEAPLPAECWDAVLSYAGLCTAGTPAATRLATEAFARGMRELRAAAAPTARRAGGRPARLPRIPLLLTAVRTTAAAWEDGGQGHDLDPGLRRWLHSEAAARHAGPPSRRPLAPRVLRDMPARDAELLWLADVEALPLPVVARRLGLDPATAPGALARARDLFRDRCRQVHLDASREPGCRDRARLPATDARTPAAGAPDDLAGCDGCAEAAACPGTHGGALPAALAGGVLGWGGPAYLELRRRAAEARLGAGRPGPADDDGDAVRDTTPACTLRARLVRGGLLVTAALVSLVALTVSLRPFGGTAEDPAAADGTAAGRAPADPGPARPSPAAGLSSGSREPSSGTPKGGTRGTAPDDRPAGTTGPRTTPSGTAASGTVSERPANSDPEPQGSPSDATTGSGTGSDDVPDPGTTAPATCRVRYDLVTQWPDGFQATVTVTTGRPLDSWRVAWTFPDGQRIRQMWDATHTHDGSRVTATATGYNATVPAGGSLAFGFLASWRGRNSPPDDFTLNGRECDRA</sequence>
<gene>
    <name evidence="5" type="ORF">H0H10_37355</name>
</gene>
<feature type="region of interest" description="Disordered" evidence="3">
    <location>
        <begin position="318"/>
        <end position="425"/>
    </location>
</feature>
<organism evidence="5 6">
    <name type="scientific">Streptomyces griseicoloratus</name>
    <dbReference type="NCBI Taxonomy" id="2752516"/>
    <lineage>
        <taxon>Bacteria</taxon>
        <taxon>Bacillati</taxon>
        <taxon>Actinomycetota</taxon>
        <taxon>Actinomycetes</taxon>
        <taxon>Kitasatosporales</taxon>
        <taxon>Streptomycetaceae</taxon>
        <taxon>Streptomyces</taxon>
    </lineage>
</organism>
<feature type="domain" description="CBM2" evidence="4">
    <location>
        <begin position="421"/>
        <end position="529"/>
    </location>
</feature>